<dbReference type="EMBL" id="JMPJ01000067">
    <property type="protein sequence ID" value="KFC78608.1"/>
    <property type="molecule type" value="Genomic_DNA"/>
</dbReference>
<dbReference type="RefSeq" id="WP_034794198.1">
    <property type="nucleotide sequence ID" value="NZ_JMPJ01000067.1"/>
</dbReference>
<dbReference type="OrthoDB" id="9787920at2"/>
<dbReference type="AlphaFoldDB" id="A0A085G4G3"/>
<dbReference type="PROSITE" id="PS51186">
    <property type="entry name" value="GNAT"/>
    <property type="match status" value="1"/>
</dbReference>
<comment type="caution">
    <text evidence="2">The sequence shown here is derived from an EMBL/GenBank/DDBJ whole genome shotgun (WGS) entry which is preliminary data.</text>
</comment>
<dbReference type="eggNOG" id="COG0456">
    <property type="taxonomic scope" value="Bacteria"/>
</dbReference>
<dbReference type="SUPFAM" id="SSF55729">
    <property type="entry name" value="Acyl-CoA N-acyltransferases (Nat)"/>
    <property type="match status" value="1"/>
</dbReference>
<name>A0A085G4G3_EWIA3</name>
<keyword evidence="3" id="KW-1185">Reference proteome</keyword>
<accession>A0A085G4G3</accession>
<dbReference type="CDD" id="cd04301">
    <property type="entry name" value="NAT_SF"/>
    <property type="match status" value="1"/>
</dbReference>
<dbReference type="Gene3D" id="3.40.630.30">
    <property type="match status" value="1"/>
</dbReference>
<proteinExistence type="predicted"/>
<organism evidence="2 3">
    <name type="scientific">Ewingella americana (strain ATCC 33852 / DSM 4580 / CCUG 14506 / JCM 5911 / LMG 7869 / NCTC 12157 / CDC 1468-78)</name>
    <dbReference type="NCBI Taxonomy" id="910964"/>
    <lineage>
        <taxon>Bacteria</taxon>
        <taxon>Pseudomonadati</taxon>
        <taxon>Pseudomonadota</taxon>
        <taxon>Gammaproteobacteria</taxon>
        <taxon>Enterobacterales</taxon>
        <taxon>Yersiniaceae</taxon>
        <taxon>Ewingella</taxon>
    </lineage>
</organism>
<evidence type="ECO:0000259" key="1">
    <source>
        <dbReference type="PROSITE" id="PS51186"/>
    </source>
</evidence>
<dbReference type="Proteomes" id="UP000028640">
    <property type="component" value="Unassembled WGS sequence"/>
</dbReference>
<dbReference type="GeneID" id="78381884"/>
<dbReference type="STRING" id="910964.GEAM_3580"/>
<dbReference type="GO" id="GO:0016747">
    <property type="term" value="F:acyltransferase activity, transferring groups other than amino-acyl groups"/>
    <property type="evidence" value="ECO:0007669"/>
    <property type="project" value="InterPro"/>
</dbReference>
<feature type="domain" description="N-acetyltransferase" evidence="1">
    <location>
        <begin position="1"/>
        <end position="147"/>
    </location>
</feature>
<evidence type="ECO:0000313" key="2">
    <source>
        <dbReference type="EMBL" id="KFC78608.1"/>
    </source>
</evidence>
<dbReference type="InterPro" id="IPR000182">
    <property type="entry name" value="GNAT_dom"/>
</dbReference>
<gene>
    <name evidence="2" type="ORF">GEAM_3580</name>
</gene>
<keyword evidence="2" id="KW-0808">Transferase</keyword>
<protein>
    <submittedName>
        <fullName evidence="2">Acetyltransferase</fullName>
        <ecNumber evidence="2">2.3.1.-</ecNumber>
    </submittedName>
</protein>
<reference evidence="2 3" key="1">
    <citation type="submission" date="2014-05" db="EMBL/GenBank/DDBJ databases">
        <title>ATOL: Assembling a taxonomically balanced genome-scale reconstruction of the evolutionary history of the Enterobacteriaceae.</title>
        <authorList>
            <person name="Plunkett G.III."/>
            <person name="Neeno-Eckwall E.C."/>
            <person name="Glasner J.D."/>
            <person name="Perna N.T."/>
        </authorList>
    </citation>
    <scope>NUCLEOTIDE SEQUENCE [LARGE SCALE GENOMIC DNA]</scope>
    <source>
        <strain evidence="2 3">ATCC 33852</strain>
    </source>
</reference>
<sequence>MKTRLTAAPTADEVDEIKTALRTFNLNFIHRPKLRELGIFVEDENGKKQAGIVAETVGKWMYIQMLWVDESLRGKDVGTQLISEAEEEAKARGCRYALVDTFSFQARPFYERMGYSVQMTLEDYIEDARAPQGESTHTRYFLSKTLSTSQG</sequence>
<keyword evidence="2" id="KW-0012">Acyltransferase</keyword>
<dbReference type="EC" id="2.3.1.-" evidence="2"/>
<dbReference type="Pfam" id="PF00583">
    <property type="entry name" value="Acetyltransf_1"/>
    <property type="match status" value="1"/>
</dbReference>
<evidence type="ECO:0000313" key="3">
    <source>
        <dbReference type="Proteomes" id="UP000028640"/>
    </source>
</evidence>
<dbReference type="InterPro" id="IPR016181">
    <property type="entry name" value="Acyl_CoA_acyltransferase"/>
</dbReference>